<evidence type="ECO:0000256" key="7">
    <source>
        <dbReference type="ARBA" id="ARBA00047899"/>
    </source>
</evidence>
<dbReference type="GeneTree" id="ENSGT00940000161286"/>
<evidence type="ECO:0000256" key="8">
    <source>
        <dbReference type="ARBA" id="ARBA00048679"/>
    </source>
</evidence>
<evidence type="ECO:0000256" key="10">
    <source>
        <dbReference type="RuleBase" id="RU000304"/>
    </source>
</evidence>
<evidence type="ECO:0000256" key="2">
    <source>
        <dbReference type="ARBA" id="ARBA00022527"/>
    </source>
</evidence>
<protein>
    <recommendedName>
        <fullName evidence="1">non-specific serine/threonine protein kinase</fullName>
        <ecNumber evidence="1">2.7.11.1</ecNumber>
    </recommendedName>
</protein>
<reference evidence="14" key="1">
    <citation type="submission" date="2011-08" db="EMBL/GenBank/DDBJ databases">
        <title>The draft genome of Latimeria chalumnae.</title>
        <authorList>
            <person name="Di Palma F."/>
            <person name="Alfoldi J."/>
            <person name="Johnson J."/>
            <person name="Berlin A."/>
            <person name="Gnerre S."/>
            <person name="Jaffe D."/>
            <person name="MacCallum I."/>
            <person name="Young S."/>
            <person name="Walker B.J."/>
            <person name="Lander E."/>
            <person name="Lindblad-Toh K."/>
        </authorList>
    </citation>
    <scope>NUCLEOTIDE SEQUENCE [LARGE SCALE GENOMIC DNA]</scope>
    <source>
        <strain evidence="14">Wild caught</strain>
    </source>
</reference>
<keyword evidence="4 9" id="KW-0547">Nucleotide-binding</keyword>
<dbReference type="PROSITE" id="PS00107">
    <property type="entry name" value="PROTEIN_KINASE_ATP"/>
    <property type="match status" value="1"/>
</dbReference>
<name>H3A8M8_LATCH</name>
<dbReference type="PROSITE" id="PS50011">
    <property type="entry name" value="PROTEIN_KINASE_DOM"/>
    <property type="match status" value="1"/>
</dbReference>
<dbReference type="GO" id="GO:0005737">
    <property type="term" value="C:cytoplasm"/>
    <property type="evidence" value="ECO:0007669"/>
    <property type="project" value="TreeGrafter"/>
</dbReference>
<dbReference type="GO" id="GO:0050321">
    <property type="term" value="F:tau-protein kinase activity"/>
    <property type="evidence" value="ECO:0007669"/>
    <property type="project" value="TreeGrafter"/>
</dbReference>
<dbReference type="InterPro" id="IPR017441">
    <property type="entry name" value="Protein_kinase_ATP_BS"/>
</dbReference>
<dbReference type="EMBL" id="AFYH01242020">
    <property type="status" value="NOT_ANNOTATED_CDS"/>
    <property type="molecule type" value="Genomic_DNA"/>
</dbReference>
<dbReference type="FunFam" id="1.10.510.10:FF:000658">
    <property type="entry name" value="Protein CBG12184"/>
    <property type="match status" value="1"/>
</dbReference>
<feature type="binding site" evidence="9">
    <location>
        <position position="49"/>
    </location>
    <ligand>
        <name>ATP</name>
        <dbReference type="ChEBI" id="CHEBI:30616"/>
    </ligand>
</feature>
<keyword evidence="5" id="KW-0418">Kinase</keyword>
<dbReference type="PANTHER" id="PTHR24346:SF56">
    <property type="entry name" value="SERINE_THREONINE-PROTEIN KINASE MARK2"/>
    <property type="match status" value="1"/>
</dbReference>
<comment type="catalytic activity">
    <reaction evidence="7">
        <text>L-threonyl-[protein] + ATP = O-phospho-L-threonyl-[protein] + ADP + H(+)</text>
        <dbReference type="Rhea" id="RHEA:46608"/>
        <dbReference type="Rhea" id="RHEA-COMP:11060"/>
        <dbReference type="Rhea" id="RHEA-COMP:11605"/>
        <dbReference type="ChEBI" id="CHEBI:15378"/>
        <dbReference type="ChEBI" id="CHEBI:30013"/>
        <dbReference type="ChEBI" id="CHEBI:30616"/>
        <dbReference type="ChEBI" id="CHEBI:61977"/>
        <dbReference type="ChEBI" id="CHEBI:456216"/>
        <dbReference type="EC" id="2.7.11.1"/>
    </reaction>
</comment>
<evidence type="ECO:0000256" key="6">
    <source>
        <dbReference type="ARBA" id="ARBA00022840"/>
    </source>
</evidence>
<feature type="domain" description="Protein kinase" evidence="12">
    <location>
        <begin position="20"/>
        <end position="281"/>
    </location>
</feature>
<keyword evidence="2 10" id="KW-0723">Serine/threonine-protein kinase</keyword>
<organism evidence="13 14">
    <name type="scientific">Latimeria chalumnae</name>
    <name type="common">Coelacanth</name>
    <dbReference type="NCBI Taxonomy" id="7897"/>
    <lineage>
        <taxon>Eukaryota</taxon>
        <taxon>Metazoa</taxon>
        <taxon>Chordata</taxon>
        <taxon>Craniata</taxon>
        <taxon>Vertebrata</taxon>
        <taxon>Euteleostomi</taxon>
        <taxon>Coelacanthiformes</taxon>
        <taxon>Coelacanthidae</taxon>
        <taxon>Latimeria</taxon>
    </lineage>
</organism>
<dbReference type="GO" id="GO:0005524">
    <property type="term" value="F:ATP binding"/>
    <property type="evidence" value="ECO:0007669"/>
    <property type="project" value="UniProtKB-UniRule"/>
</dbReference>
<gene>
    <name evidence="13" type="primary">TSSK4</name>
</gene>
<evidence type="ECO:0000256" key="1">
    <source>
        <dbReference type="ARBA" id="ARBA00012513"/>
    </source>
</evidence>
<reference evidence="13" key="2">
    <citation type="submission" date="2025-08" db="UniProtKB">
        <authorList>
            <consortium name="Ensembl"/>
        </authorList>
    </citation>
    <scope>IDENTIFICATION</scope>
</reference>
<evidence type="ECO:0000256" key="4">
    <source>
        <dbReference type="ARBA" id="ARBA00022741"/>
    </source>
</evidence>
<dbReference type="EMBL" id="AFYH01242021">
    <property type="status" value="NOT_ANNOTATED_CDS"/>
    <property type="molecule type" value="Genomic_DNA"/>
</dbReference>
<evidence type="ECO:0000256" key="5">
    <source>
        <dbReference type="ARBA" id="ARBA00022777"/>
    </source>
</evidence>
<evidence type="ECO:0000256" key="9">
    <source>
        <dbReference type="PROSITE-ProRule" id="PRU10141"/>
    </source>
</evidence>
<evidence type="ECO:0000256" key="11">
    <source>
        <dbReference type="SAM" id="MobiDB-lite"/>
    </source>
</evidence>
<dbReference type="EMBL" id="AFYH01242019">
    <property type="status" value="NOT_ANNOTATED_CDS"/>
    <property type="molecule type" value="Genomic_DNA"/>
</dbReference>
<dbReference type="AlphaFoldDB" id="H3A8M8"/>
<proteinExistence type="inferred from homology"/>
<dbReference type="InParanoid" id="H3A8M8"/>
<evidence type="ECO:0000313" key="13">
    <source>
        <dbReference type="Ensembl" id="ENSLACP00000005999.2"/>
    </source>
</evidence>
<sequence length="368" mass="41549">MDKKDQPQTLSSPVLEEYGYKLGRMIGYGSYGSVHEAYFEKWKCNVAIKIISKKKAAQDFLNKFMQREIQVMRLIRHKNVISFYQSIETTSRVYIILELAAGGDVLDRVRERGPCSESTAGKWFSQLSLGIAFLQSKGIIHRDLKLENLLLDKRENLKISDFGFAKLAASGSQWNILTPPSLCETFCGSYAYAPPEILMGVKYNPFLVDIWSMGVILFTIVTARLPYDDSNLKKLLKEIQQEVVFPEGKPVPEGCKNLIKKILVPESTRVNIVKVFQDPWLIQFIQTQPSEMNFLENRCNPTEETPVTTATVSTELSSKAESLPPSTDAKLPKSNSIIKKRNHTSLPNQEIAQSFHNLALKPQKSLGL</sequence>
<comment type="similarity">
    <text evidence="10">Belongs to the protein kinase superfamily.</text>
</comment>
<dbReference type="EMBL" id="AFYH01242017">
    <property type="status" value="NOT_ANNOTATED_CDS"/>
    <property type="molecule type" value="Genomic_DNA"/>
</dbReference>
<feature type="region of interest" description="Disordered" evidence="11">
    <location>
        <begin position="313"/>
        <end position="332"/>
    </location>
</feature>
<keyword evidence="3" id="KW-0808">Transferase</keyword>
<dbReference type="SUPFAM" id="SSF56112">
    <property type="entry name" value="Protein kinase-like (PK-like)"/>
    <property type="match status" value="1"/>
</dbReference>
<dbReference type="Ensembl" id="ENSLACT00000006051.2">
    <property type="protein sequence ID" value="ENSLACP00000005999.2"/>
    <property type="gene ID" value="ENSLACG00000005326.2"/>
</dbReference>
<dbReference type="Bgee" id="ENSLACG00000005326">
    <property type="expression patterns" value="Expressed in muscle tissue and 6 other cell types or tissues"/>
</dbReference>
<dbReference type="STRING" id="7897.ENSLACP00000005999"/>
<dbReference type="InterPro" id="IPR008271">
    <property type="entry name" value="Ser/Thr_kinase_AS"/>
</dbReference>
<evidence type="ECO:0000256" key="3">
    <source>
        <dbReference type="ARBA" id="ARBA00022679"/>
    </source>
</evidence>
<reference evidence="13" key="3">
    <citation type="submission" date="2025-09" db="UniProtKB">
        <authorList>
            <consortium name="Ensembl"/>
        </authorList>
    </citation>
    <scope>IDENTIFICATION</scope>
</reference>
<dbReference type="Pfam" id="PF00069">
    <property type="entry name" value="Pkinase"/>
    <property type="match status" value="1"/>
</dbReference>
<accession>H3A8M8</accession>
<evidence type="ECO:0000259" key="12">
    <source>
        <dbReference type="PROSITE" id="PS50011"/>
    </source>
</evidence>
<dbReference type="KEGG" id="lcm:102356730"/>
<evidence type="ECO:0000313" key="14">
    <source>
        <dbReference type="Proteomes" id="UP000008672"/>
    </source>
</evidence>
<dbReference type="PROSITE" id="PS00108">
    <property type="entry name" value="PROTEIN_KINASE_ST"/>
    <property type="match status" value="1"/>
</dbReference>
<dbReference type="EMBL" id="AFYH01242018">
    <property type="status" value="NOT_ANNOTATED_CDS"/>
    <property type="molecule type" value="Genomic_DNA"/>
</dbReference>
<dbReference type="HOGENOM" id="CLU_000288_63_0_1"/>
<dbReference type="OrthoDB" id="193931at2759"/>
<dbReference type="Gene3D" id="1.10.510.10">
    <property type="entry name" value="Transferase(Phosphotransferase) domain 1"/>
    <property type="match status" value="1"/>
</dbReference>
<dbReference type="GO" id="GO:0035556">
    <property type="term" value="P:intracellular signal transduction"/>
    <property type="evidence" value="ECO:0007669"/>
    <property type="project" value="TreeGrafter"/>
</dbReference>
<dbReference type="FunCoup" id="H3A8M8">
    <property type="interactions" value="81"/>
</dbReference>
<comment type="catalytic activity">
    <reaction evidence="8">
        <text>L-seryl-[protein] + ATP = O-phospho-L-seryl-[protein] + ADP + H(+)</text>
        <dbReference type="Rhea" id="RHEA:17989"/>
        <dbReference type="Rhea" id="RHEA-COMP:9863"/>
        <dbReference type="Rhea" id="RHEA-COMP:11604"/>
        <dbReference type="ChEBI" id="CHEBI:15378"/>
        <dbReference type="ChEBI" id="CHEBI:29999"/>
        <dbReference type="ChEBI" id="CHEBI:30616"/>
        <dbReference type="ChEBI" id="CHEBI:83421"/>
        <dbReference type="ChEBI" id="CHEBI:456216"/>
        <dbReference type="EC" id="2.7.11.1"/>
    </reaction>
</comment>
<dbReference type="SMART" id="SM00220">
    <property type="entry name" value="S_TKc"/>
    <property type="match status" value="1"/>
</dbReference>
<dbReference type="Proteomes" id="UP000008672">
    <property type="component" value="Unassembled WGS sequence"/>
</dbReference>
<dbReference type="FunFam" id="3.30.200.20:FF:000042">
    <property type="entry name" value="Aurora kinase A"/>
    <property type="match status" value="1"/>
</dbReference>
<dbReference type="InterPro" id="IPR011009">
    <property type="entry name" value="Kinase-like_dom_sf"/>
</dbReference>
<dbReference type="EC" id="2.7.11.1" evidence="1"/>
<dbReference type="InterPro" id="IPR000719">
    <property type="entry name" value="Prot_kinase_dom"/>
</dbReference>
<dbReference type="OMA" id="EWIQHYG"/>
<dbReference type="GO" id="GO:0000226">
    <property type="term" value="P:microtubule cytoskeleton organization"/>
    <property type="evidence" value="ECO:0007669"/>
    <property type="project" value="TreeGrafter"/>
</dbReference>
<dbReference type="PANTHER" id="PTHR24346">
    <property type="entry name" value="MAP/MICROTUBULE AFFINITY-REGULATING KINASE"/>
    <property type="match status" value="1"/>
</dbReference>
<dbReference type="GeneID" id="102356730"/>
<keyword evidence="6 9" id="KW-0067">ATP-binding</keyword>
<keyword evidence="14" id="KW-1185">Reference proteome</keyword>
<dbReference type="eggNOG" id="KOG0583">
    <property type="taxonomic scope" value="Eukaryota"/>
</dbReference>